<organism evidence="2 3">
    <name type="scientific">Methylomonas koyamae</name>
    <dbReference type="NCBI Taxonomy" id="702114"/>
    <lineage>
        <taxon>Bacteria</taxon>
        <taxon>Pseudomonadati</taxon>
        <taxon>Pseudomonadota</taxon>
        <taxon>Gammaproteobacteria</taxon>
        <taxon>Methylococcales</taxon>
        <taxon>Methylococcaceae</taxon>
        <taxon>Methylomonas</taxon>
    </lineage>
</organism>
<proteinExistence type="predicted"/>
<dbReference type="AlphaFoldDB" id="A0AA91DAC7"/>
<dbReference type="EMBL" id="LUUL01000125">
    <property type="protein sequence ID" value="OAI22163.1"/>
    <property type="molecule type" value="Genomic_DNA"/>
</dbReference>
<sequence>MKECEYEIECISDVVVAIKENKNFCNIDSDIWFRGQPDYSHELTPTIFRKDGGRDCFYDEAQMIDEFIRRHPEHSKKHVSVFEWLTLMQHYGLPTRLLDWSTNLLVALYFCCNKDSDKDGAVFSFNPHSVFSSTHYFYACMEALVLAKNVGLFYQDLVEVASKRFGDNTKINGVSIKDWKSDYSHFNNVVNDQHELKSFMEVLPMSSIKGVAHSNMEGLFSKVFRFKPSYLNNRIRQQHGCFTLHGGKFFLMSIQKDQSYLLRLIKWKIVSRHC</sequence>
<evidence type="ECO:0000259" key="1">
    <source>
        <dbReference type="SMART" id="SM00901"/>
    </source>
</evidence>
<dbReference type="InterPro" id="IPR014966">
    <property type="entry name" value="FRG-dom"/>
</dbReference>
<protein>
    <recommendedName>
        <fullName evidence="1">FRG domain-containing protein</fullName>
    </recommendedName>
</protein>
<evidence type="ECO:0000313" key="2">
    <source>
        <dbReference type="EMBL" id="OAI22163.1"/>
    </source>
</evidence>
<gene>
    <name evidence="2" type="ORF">A1356_01840</name>
</gene>
<dbReference type="Pfam" id="PF08867">
    <property type="entry name" value="FRG"/>
    <property type="match status" value="1"/>
</dbReference>
<comment type="caution">
    <text evidence="2">The sequence shown here is derived from an EMBL/GenBank/DDBJ whole genome shotgun (WGS) entry which is preliminary data.</text>
</comment>
<keyword evidence="3" id="KW-1185">Reference proteome</keyword>
<name>A0AA91DAC7_9GAMM</name>
<accession>A0AA91DAC7</accession>
<dbReference type="SMART" id="SM00901">
    <property type="entry name" value="FRG"/>
    <property type="match status" value="1"/>
</dbReference>
<dbReference type="Proteomes" id="UP000077734">
    <property type="component" value="Unassembled WGS sequence"/>
</dbReference>
<feature type="domain" description="FRG" evidence="1">
    <location>
        <begin position="27"/>
        <end position="123"/>
    </location>
</feature>
<evidence type="ECO:0000313" key="3">
    <source>
        <dbReference type="Proteomes" id="UP000077734"/>
    </source>
</evidence>
<reference evidence="2 3" key="1">
    <citation type="submission" date="2016-03" db="EMBL/GenBank/DDBJ databases">
        <authorList>
            <person name="Heylen K."/>
            <person name="De Vos P."/>
            <person name="Vekeman B."/>
        </authorList>
    </citation>
    <scope>NUCLEOTIDE SEQUENCE [LARGE SCALE GENOMIC DNA]</scope>
    <source>
        <strain evidence="2 3">R-49807</strain>
    </source>
</reference>
<dbReference type="RefSeq" id="WP_064029549.1">
    <property type="nucleotide sequence ID" value="NZ_LUUL01000125.1"/>
</dbReference>